<keyword evidence="5 6" id="KW-0472">Membrane</keyword>
<keyword evidence="3 6" id="KW-0812">Transmembrane</keyword>
<dbReference type="EMBL" id="SRXW01000002">
    <property type="protein sequence ID" value="TGY88868.1"/>
    <property type="molecule type" value="Genomic_DNA"/>
</dbReference>
<evidence type="ECO:0000256" key="1">
    <source>
        <dbReference type="ARBA" id="ARBA00004370"/>
    </source>
</evidence>
<dbReference type="GO" id="GO:0016020">
    <property type="term" value="C:membrane"/>
    <property type="evidence" value="ECO:0007669"/>
    <property type="project" value="UniProtKB-SubCell"/>
</dbReference>
<keyword evidence="8" id="KW-1185">Reference proteome</keyword>
<accession>A0A4S2H0Q0</accession>
<dbReference type="PROSITE" id="PS01309">
    <property type="entry name" value="UPF0057"/>
    <property type="match status" value="1"/>
</dbReference>
<dbReference type="AlphaFoldDB" id="A0A4S2H0Q0"/>
<evidence type="ECO:0000256" key="3">
    <source>
        <dbReference type="ARBA" id="ARBA00022692"/>
    </source>
</evidence>
<name>A0A4S2H0Q0_9PROT</name>
<evidence type="ECO:0000256" key="5">
    <source>
        <dbReference type="ARBA" id="ARBA00023136"/>
    </source>
</evidence>
<evidence type="ECO:0000256" key="4">
    <source>
        <dbReference type="ARBA" id="ARBA00022989"/>
    </source>
</evidence>
<reference evidence="7 8" key="1">
    <citation type="journal article" date="2017" name="Int. J. Syst. Evol. Microbiol.">
        <title>Marinicauda algicola sp. nov., isolated from a marine red alga Rhodosorus marinus.</title>
        <authorList>
            <person name="Jeong S.E."/>
            <person name="Jeon S.H."/>
            <person name="Chun B.H."/>
            <person name="Kim D.W."/>
            <person name="Jeon C.O."/>
        </authorList>
    </citation>
    <scope>NUCLEOTIDE SEQUENCE [LARGE SCALE GENOMIC DNA]</scope>
    <source>
        <strain evidence="7 8">JCM 31718</strain>
    </source>
</reference>
<comment type="caution">
    <text evidence="7">The sequence shown here is derived from an EMBL/GenBank/DDBJ whole genome shotgun (WGS) entry which is preliminary data.</text>
</comment>
<feature type="transmembrane region" description="Helical" evidence="6">
    <location>
        <begin position="48"/>
        <end position="71"/>
    </location>
</feature>
<comment type="subcellular location">
    <subcellularLocation>
        <location evidence="1">Membrane</location>
    </subcellularLocation>
</comment>
<dbReference type="PANTHER" id="PTHR21659">
    <property type="entry name" value="HYDROPHOBIC PROTEIN RCI2 LOW TEMPERATURE AND SALT RESPONSIVE PROTEIN LTI6 -RELATED"/>
    <property type="match status" value="1"/>
</dbReference>
<protein>
    <submittedName>
        <fullName evidence="7">YqaE/Pmp3 family membrane protein</fullName>
    </submittedName>
</protein>
<organism evidence="7 8">
    <name type="scientific">Marinicauda algicola</name>
    <dbReference type="NCBI Taxonomy" id="2029849"/>
    <lineage>
        <taxon>Bacteria</taxon>
        <taxon>Pseudomonadati</taxon>
        <taxon>Pseudomonadota</taxon>
        <taxon>Alphaproteobacteria</taxon>
        <taxon>Maricaulales</taxon>
        <taxon>Maricaulaceae</taxon>
        <taxon>Marinicauda</taxon>
    </lineage>
</organism>
<dbReference type="PANTHER" id="PTHR21659:SF42">
    <property type="entry name" value="UPF0057 MEMBRANE PROTEIN ZK632.10-RELATED"/>
    <property type="match status" value="1"/>
</dbReference>
<dbReference type="Proteomes" id="UP000308054">
    <property type="component" value="Unassembled WGS sequence"/>
</dbReference>
<evidence type="ECO:0000256" key="6">
    <source>
        <dbReference type="SAM" id="Phobius"/>
    </source>
</evidence>
<evidence type="ECO:0000313" key="8">
    <source>
        <dbReference type="Proteomes" id="UP000308054"/>
    </source>
</evidence>
<gene>
    <name evidence="7" type="ORF">E5163_06945</name>
</gene>
<comment type="similarity">
    <text evidence="2">Belongs to the UPF0057 (PMP3) family.</text>
</comment>
<dbReference type="OrthoDB" id="9810121at2"/>
<keyword evidence="4 6" id="KW-1133">Transmembrane helix</keyword>
<evidence type="ECO:0000256" key="2">
    <source>
        <dbReference type="ARBA" id="ARBA00009530"/>
    </source>
</evidence>
<evidence type="ECO:0000313" key="7">
    <source>
        <dbReference type="EMBL" id="TGY88868.1"/>
    </source>
</evidence>
<dbReference type="Pfam" id="PF01679">
    <property type="entry name" value="Pmp3"/>
    <property type="match status" value="1"/>
</dbReference>
<sequence>MAHSSEDPRERRRPGQEEVSGRDIVRIVAAILLPPLGVFLQVGLTAQFWINILLTLLGYVPGIVHAVWIIARR</sequence>
<proteinExistence type="inferred from homology"/>
<dbReference type="InterPro" id="IPR000612">
    <property type="entry name" value="PMP3"/>
</dbReference>